<dbReference type="EMBL" id="CAEZYR010000021">
    <property type="protein sequence ID" value="CAB4735670.1"/>
    <property type="molecule type" value="Genomic_DNA"/>
</dbReference>
<sequence>MTLTPGPLGALSDKATSEAQLLTGRDSRTQELLRVARISREFIQGFRALHFAPPCVTFFGSARFGESTPHYAAARELAAEVAKLGFAVMTGGGPGLMEASNRGAKDVGGASYGATIDIGREPANRYVDKRIPFHYFFARKVVLVKYSYGFVHLPGGFGTLDEMYGALTLMQTDRLGEFPVILYGTKYWGGMVDWISTTLLSQGAIVQADIDRLLLTDDPAEVVATLAPIATRLNLKSPEVSRMTAPTQV</sequence>
<accession>A0A6J7ATY8</accession>
<dbReference type="PANTHER" id="PTHR43393">
    <property type="entry name" value="CYTOKININ RIBOSIDE 5'-MONOPHOSPHATE PHOSPHORIBOHYDROLASE"/>
    <property type="match status" value="1"/>
</dbReference>
<gene>
    <name evidence="1" type="ORF">UFOPK2754_00806</name>
    <name evidence="2" type="ORF">UFOPK3139_02850</name>
</gene>
<organism evidence="2">
    <name type="scientific">freshwater metagenome</name>
    <dbReference type="NCBI Taxonomy" id="449393"/>
    <lineage>
        <taxon>unclassified sequences</taxon>
        <taxon>metagenomes</taxon>
        <taxon>ecological metagenomes</taxon>
    </lineage>
</organism>
<dbReference type="EMBL" id="CAFABA010000171">
    <property type="protein sequence ID" value="CAB4836402.1"/>
    <property type="molecule type" value="Genomic_DNA"/>
</dbReference>
<protein>
    <submittedName>
        <fullName evidence="2">Unannotated protein</fullName>
    </submittedName>
</protein>
<dbReference type="AlphaFoldDB" id="A0A6J7ATY8"/>
<dbReference type="SUPFAM" id="SSF102405">
    <property type="entry name" value="MCP/YpsA-like"/>
    <property type="match status" value="1"/>
</dbReference>
<dbReference type="InterPro" id="IPR005269">
    <property type="entry name" value="LOG"/>
</dbReference>
<proteinExistence type="predicted"/>
<dbReference type="Pfam" id="PF03641">
    <property type="entry name" value="Lysine_decarbox"/>
    <property type="match status" value="1"/>
</dbReference>
<dbReference type="GO" id="GO:0009691">
    <property type="term" value="P:cytokinin biosynthetic process"/>
    <property type="evidence" value="ECO:0007669"/>
    <property type="project" value="InterPro"/>
</dbReference>
<dbReference type="GO" id="GO:0005829">
    <property type="term" value="C:cytosol"/>
    <property type="evidence" value="ECO:0007669"/>
    <property type="project" value="TreeGrafter"/>
</dbReference>
<dbReference type="Gene3D" id="3.40.50.450">
    <property type="match status" value="1"/>
</dbReference>
<reference evidence="2" key="1">
    <citation type="submission" date="2020-05" db="EMBL/GenBank/DDBJ databases">
        <authorList>
            <person name="Chiriac C."/>
            <person name="Salcher M."/>
            <person name="Ghai R."/>
            <person name="Kavagutti S V."/>
        </authorList>
    </citation>
    <scope>NUCLEOTIDE SEQUENCE</scope>
</reference>
<evidence type="ECO:0000313" key="1">
    <source>
        <dbReference type="EMBL" id="CAB4735670.1"/>
    </source>
</evidence>
<dbReference type="InterPro" id="IPR031100">
    <property type="entry name" value="LOG_fam"/>
</dbReference>
<dbReference type="GO" id="GO:0016787">
    <property type="term" value="F:hydrolase activity"/>
    <property type="evidence" value="ECO:0007669"/>
    <property type="project" value="InterPro"/>
</dbReference>
<dbReference type="InterPro" id="IPR052341">
    <property type="entry name" value="LOG_family_nucleotidases"/>
</dbReference>
<dbReference type="PANTHER" id="PTHR43393:SF3">
    <property type="entry name" value="LYSINE DECARBOXYLASE-LIKE PROTEIN"/>
    <property type="match status" value="1"/>
</dbReference>
<name>A0A6J7ATY8_9ZZZZ</name>
<evidence type="ECO:0000313" key="2">
    <source>
        <dbReference type="EMBL" id="CAB4836402.1"/>
    </source>
</evidence>
<dbReference type="NCBIfam" id="TIGR00730">
    <property type="entry name" value="Rossman fold protein, TIGR00730 family"/>
    <property type="match status" value="1"/>
</dbReference>